<accession>A0AAQ3KK94</accession>
<reference evidence="2 3" key="1">
    <citation type="submission" date="2023-10" db="EMBL/GenBank/DDBJ databases">
        <title>Chromosome-scale genome assembly provides insights into flower coloration mechanisms of Canna indica.</title>
        <authorList>
            <person name="Li C."/>
        </authorList>
    </citation>
    <scope>NUCLEOTIDE SEQUENCE [LARGE SCALE GENOMIC DNA]</scope>
    <source>
        <tissue evidence="2">Flower</tissue>
    </source>
</reference>
<sequence>MESNAAAEEAVLLHGDFLMCLSIHTGSKSTKFSVTVRNDLNVILSEGGGIQRDNPFIHSLKRTVSWVGRKTSDESENREEYHLSGNDGNYLS</sequence>
<proteinExistence type="predicted"/>
<feature type="region of interest" description="Disordered" evidence="1">
    <location>
        <begin position="69"/>
        <end position="92"/>
    </location>
</feature>
<protein>
    <submittedName>
        <fullName evidence="2">Uncharacterized protein</fullName>
    </submittedName>
</protein>
<dbReference type="AlphaFoldDB" id="A0AAQ3KK94"/>
<name>A0AAQ3KK94_9LILI</name>
<dbReference type="Proteomes" id="UP001327560">
    <property type="component" value="Chromosome 6"/>
</dbReference>
<organism evidence="2 3">
    <name type="scientific">Canna indica</name>
    <name type="common">Indian-shot</name>
    <dbReference type="NCBI Taxonomy" id="4628"/>
    <lineage>
        <taxon>Eukaryota</taxon>
        <taxon>Viridiplantae</taxon>
        <taxon>Streptophyta</taxon>
        <taxon>Embryophyta</taxon>
        <taxon>Tracheophyta</taxon>
        <taxon>Spermatophyta</taxon>
        <taxon>Magnoliopsida</taxon>
        <taxon>Liliopsida</taxon>
        <taxon>Zingiberales</taxon>
        <taxon>Cannaceae</taxon>
        <taxon>Canna</taxon>
    </lineage>
</organism>
<evidence type="ECO:0000256" key="1">
    <source>
        <dbReference type="SAM" id="MobiDB-lite"/>
    </source>
</evidence>
<gene>
    <name evidence="2" type="ORF">Cni_G19117</name>
</gene>
<evidence type="ECO:0000313" key="2">
    <source>
        <dbReference type="EMBL" id="WOL10362.1"/>
    </source>
</evidence>
<keyword evidence="3" id="KW-1185">Reference proteome</keyword>
<feature type="compositionally biased region" description="Basic and acidic residues" evidence="1">
    <location>
        <begin position="70"/>
        <end position="82"/>
    </location>
</feature>
<dbReference type="EMBL" id="CP136895">
    <property type="protein sequence ID" value="WOL10362.1"/>
    <property type="molecule type" value="Genomic_DNA"/>
</dbReference>
<evidence type="ECO:0000313" key="3">
    <source>
        <dbReference type="Proteomes" id="UP001327560"/>
    </source>
</evidence>